<sequence>MRAPAIGWGVLLAVAAAAAFGGLAVQLAFAVVAIGVVGMAHGASDLAIVAPARRASFIALYGLVGATCLWWWVADPAIALPAFLIASAVHFGLEDAPEDRPLERVARGISLVATPATLHMEALADILRLAGTTSAMAMAAAMAVAGGAAATWLLVCGLRCRDTRLLAGTVALIVLPPLVGFSVGFLILHAVPQTVERRARLGCATTAAYLRATAPVLVAALFLVVLAGGLLLRWDPSGVRPLFAGIAALAVPHLLVTPWFEQAAVSLSLSDARTATSFRASV</sequence>
<comment type="cofactor">
    <cofactor evidence="1">
        <name>Fe(2+)</name>
        <dbReference type="ChEBI" id="CHEBI:29033"/>
    </cofactor>
</comment>
<keyword evidence="1" id="KW-0472">Membrane</keyword>
<organism evidence="2 3">
    <name type="scientific">Sphingomonas insulae</name>
    <dbReference type="NCBI Taxonomy" id="424800"/>
    <lineage>
        <taxon>Bacteria</taxon>
        <taxon>Pseudomonadati</taxon>
        <taxon>Pseudomonadota</taxon>
        <taxon>Alphaproteobacteria</taxon>
        <taxon>Sphingomonadales</taxon>
        <taxon>Sphingomonadaceae</taxon>
        <taxon>Sphingomonas</taxon>
    </lineage>
</organism>
<dbReference type="Proteomes" id="UP001500238">
    <property type="component" value="Unassembled WGS sequence"/>
</dbReference>
<dbReference type="Pfam" id="PF15461">
    <property type="entry name" value="BCD"/>
    <property type="match status" value="1"/>
</dbReference>
<comment type="subcellular location">
    <subcellularLocation>
        <location evidence="1">Cell membrane</location>
        <topology evidence="1">Multi-pass membrane protein</topology>
    </subcellularLocation>
</comment>
<feature type="transmembrane region" description="Helical" evidence="1">
    <location>
        <begin position="136"/>
        <end position="158"/>
    </location>
</feature>
<keyword evidence="1" id="KW-0560">Oxidoreductase</keyword>
<dbReference type="HAMAP" id="MF_02093">
    <property type="entry name" value="Beta_carotene_diox"/>
    <property type="match status" value="1"/>
</dbReference>
<dbReference type="InterPro" id="IPR022270">
    <property type="entry name" value="Blh_diox"/>
</dbReference>
<feature type="transmembrane region" description="Helical" evidence="1">
    <location>
        <begin position="239"/>
        <end position="260"/>
    </location>
</feature>
<protein>
    <recommendedName>
        <fullName evidence="1">Probable beta-carotene 15,15'-dioxygenase</fullName>
        <ecNumber evidence="1">1.13.11.63</ecNumber>
    </recommendedName>
</protein>
<dbReference type="RefSeq" id="WP_163957794.1">
    <property type="nucleotide sequence ID" value="NZ_BAAAES010000006.1"/>
</dbReference>
<keyword evidence="1" id="KW-0223">Dioxygenase</keyword>
<keyword evidence="1" id="KW-1133">Transmembrane helix</keyword>
<comment type="similarity">
    <text evidence="1">Belongs to the Brp/Blh beta-carotene diooxygenase family.</text>
</comment>
<accession>A0ABP3SW30</accession>
<feature type="transmembrane region" description="Helical" evidence="1">
    <location>
        <begin position="27"/>
        <end position="48"/>
    </location>
</feature>
<reference evidence="3" key="1">
    <citation type="journal article" date="2019" name="Int. J. Syst. Evol. Microbiol.">
        <title>The Global Catalogue of Microorganisms (GCM) 10K type strain sequencing project: providing services to taxonomists for standard genome sequencing and annotation.</title>
        <authorList>
            <consortium name="The Broad Institute Genomics Platform"/>
            <consortium name="The Broad Institute Genome Sequencing Center for Infectious Disease"/>
            <person name="Wu L."/>
            <person name="Ma J."/>
        </authorList>
    </citation>
    <scope>NUCLEOTIDE SEQUENCE [LARGE SCALE GENOMIC DNA]</scope>
    <source>
        <strain evidence="3">JCM 14603</strain>
    </source>
</reference>
<evidence type="ECO:0000313" key="2">
    <source>
        <dbReference type="EMBL" id="GAA0662423.1"/>
    </source>
</evidence>
<keyword evidence="1" id="KW-0812">Transmembrane</keyword>
<comment type="caution">
    <text evidence="1">Lacks conserved residue(s) required for the propagation of feature annotation.</text>
</comment>
<proteinExistence type="inferred from homology"/>
<comment type="catalytic activity">
    <reaction evidence="1">
        <text>all-trans-beta-carotene + O2 = 2 all-trans-retinal</text>
        <dbReference type="Rhea" id="RHEA:32887"/>
        <dbReference type="ChEBI" id="CHEBI:15379"/>
        <dbReference type="ChEBI" id="CHEBI:17579"/>
        <dbReference type="ChEBI" id="CHEBI:17898"/>
        <dbReference type="EC" id="1.13.11.63"/>
    </reaction>
</comment>
<gene>
    <name evidence="2" type="ORF">GCM10009102_09240</name>
</gene>
<keyword evidence="1" id="KW-1003">Cell membrane</keyword>
<feature type="transmembrane region" description="Helical" evidence="1">
    <location>
        <begin position="55"/>
        <end position="72"/>
    </location>
</feature>
<evidence type="ECO:0000256" key="1">
    <source>
        <dbReference type="HAMAP-Rule" id="MF_02093"/>
    </source>
</evidence>
<dbReference type="EMBL" id="BAAAES010000006">
    <property type="protein sequence ID" value="GAA0662423.1"/>
    <property type="molecule type" value="Genomic_DNA"/>
</dbReference>
<keyword evidence="1" id="KW-0479">Metal-binding</keyword>
<comment type="function">
    <text evidence="1">Catalyzes the cleavage of beta-carotene at its central double bond (15,15') to yield two molecules of all-trans-retinal.</text>
</comment>
<name>A0ABP3SW30_9SPHN</name>
<dbReference type="EC" id="1.13.11.63" evidence="1"/>
<feature type="transmembrane region" description="Helical" evidence="1">
    <location>
        <begin position="165"/>
        <end position="188"/>
    </location>
</feature>
<keyword evidence="3" id="KW-1185">Reference proteome</keyword>
<evidence type="ECO:0000313" key="3">
    <source>
        <dbReference type="Proteomes" id="UP001500238"/>
    </source>
</evidence>
<feature type="transmembrane region" description="Helical" evidence="1">
    <location>
        <begin position="208"/>
        <end position="232"/>
    </location>
</feature>
<comment type="caution">
    <text evidence="2">The sequence shown here is derived from an EMBL/GenBank/DDBJ whole genome shotgun (WGS) entry which is preliminary data.</text>
</comment>
<dbReference type="NCBIfam" id="TIGR03753">
    <property type="entry name" value="blh_monoox"/>
    <property type="match status" value="1"/>
</dbReference>
<keyword evidence="1" id="KW-0408">Iron</keyword>